<dbReference type="InterPro" id="IPR051356">
    <property type="entry name" value="SOX/SOX-like_TF"/>
</dbReference>
<dbReference type="PROSITE" id="PS50118">
    <property type="entry name" value="HMG_BOX_2"/>
    <property type="match status" value="1"/>
</dbReference>
<dbReference type="Gene3D" id="1.10.30.10">
    <property type="entry name" value="High mobility group box domain"/>
    <property type="match status" value="1"/>
</dbReference>
<dbReference type="GO" id="GO:0000978">
    <property type="term" value="F:RNA polymerase II cis-regulatory region sequence-specific DNA binding"/>
    <property type="evidence" value="ECO:0007669"/>
    <property type="project" value="TreeGrafter"/>
</dbReference>
<dbReference type="CDD" id="cd01389">
    <property type="entry name" value="HMG-box_ROX1-like"/>
    <property type="match status" value="1"/>
</dbReference>
<name>A0A2A9NG01_9AGAR</name>
<evidence type="ECO:0000256" key="3">
    <source>
        <dbReference type="PROSITE-ProRule" id="PRU00267"/>
    </source>
</evidence>
<keyword evidence="1 3" id="KW-0238">DNA-binding</keyword>
<organism evidence="6 7">
    <name type="scientific">Amanita thiersii Skay4041</name>
    <dbReference type="NCBI Taxonomy" id="703135"/>
    <lineage>
        <taxon>Eukaryota</taxon>
        <taxon>Fungi</taxon>
        <taxon>Dikarya</taxon>
        <taxon>Basidiomycota</taxon>
        <taxon>Agaricomycotina</taxon>
        <taxon>Agaricomycetes</taxon>
        <taxon>Agaricomycetidae</taxon>
        <taxon>Agaricales</taxon>
        <taxon>Pluteineae</taxon>
        <taxon>Amanitaceae</taxon>
        <taxon>Amanita</taxon>
    </lineage>
</organism>
<evidence type="ECO:0000259" key="5">
    <source>
        <dbReference type="PROSITE" id="PS50118"/>
    </source>
</evidence>
<dbReference type="STRING" id="703135.A0A2A9NG01"/>
<feature type="region of interest" description="Disordered" evidence="4">
    <location>
        <begin position="165"/>
        <end position="196"/>
    </location>
</feature>
<dbReference type="OrthoDB" id="6247875at2759"/>
<dbReference type="GO" id="GO:0005634">
    <property type="term" value="C:nucleus"/>
    <property type="evidence" value="ECO:0007669"/>
    <property type="project" value="UniProtKB-UniRule"/>
</dbReference>
<proteinExistence type="predicted"/>
<dbReference type="PANTHER" id="PTHR45789">
    <property type="entry name" value="FI18025P1"/>
    <property type="match status" value="1"/>
</dbReference>
<dbReference type="AlphaFoldDB" id="A0A2A9NG01"/>
<dbReference type="InterPro" id="IPR036910">
    <property type="entry name" value="HMG_box_dom_sf"/>
</dbReference>
<dbReference type="PANTHER" id="PTHR45789:SF2">
    <property type="entry name" value="FI18025P1"/>
    <property type="match status" value="1"/>
</dbReference>
<dbReference type="Pfam" id="PF00505">
    <property type="entry name" value="HMG_box"/>
    <property type="match status" value="1"/>
</dbReference>
<feature type="DNA-binding region" description="HMG box" evidence="3">
    <location>
        <begin position="102"/>
        <end position="171"/>
    </location>
</feature>
<keyword evidence="7" id="KW-1185">Reference proteome</keyword>
<evidence type="ECO:0000256" key="2">
    <source>
        <dbReference type="ARBA" id="ARBA00023242"/>
    </source>
</evidence>
<dbReference type="InterPro" id="IPR009071">
    <property type="entry name" value="HMG_box_dom"/>
</dbReference>
<dbReference type="Proteomes" id="UP000242287">
    <property type="component" value="Unassembled WGS sequence"/>
</dbReference>
<evidence type="ECO:0000313" key="7">
    <source>
        <dbReference type="Proteomes" id="UP000242287"/>
    </source>
</evidence>
<dbReference type="SUPFAM" id="SSF47095">
    <property type="entry name" value="HMG-box"/>
    <property type="match status" value="1"/>
</dbReference>
<dbReference type="GO" id="GO:0000981">
    <property type="term" value="F:DNA-binding transcription factor activity, RNA polymerase II-specific"/>
    <property type="evidence" value="ECO:0007669"/>
    <property type="project" value="TreeGrafter"/>
</dbReference>
<keyword evidence="2 3" id="KW-0539">Nucleus</keyword>
<accession>A0A2A9NG01</accession>
<evidence type="ECO:0000256" key="4">
    <source>
        <dbReference type="SAM" id="MobiDB-lite"/>
    </source>
</evidence>
<dbReference type="SMART" id="SM00398">
    <property type="entry name" value="HMG"/>
    <property type="match status" value="1"/>
</dbReference>
<sequence>MAPIRISATALQRRRRSSLALTPFTPTKPGFYGITRPVTFAPNVTPVTFTETDSTSEGSLDVDSAGSTLFPPSDDPTAAFLSSLSSSRRRAPPGKRRSQGYIPRPPNAFMLFRADFVRQKHVPGSIEANHGSLSKIIGNCWRALPLDEKRVWEVKAKHAKAEHKARYPNYRFKPVHNKNKDKKKDKTQPAPEDERRCEEVAQLLLEGKKGDELAAAVRNLDRLRSQTPTSTVAVAAPVALPAASGFGLGGMSGMGPIYPHRRSLSVPPPSDFYFLQHHNQQYANVTLPSLPFFTGVGSRPSSPVSISRQQRIMLGQRRPSSAGPAMLSRSWSSMMMGHSSSNTLDLESGVIQQDNTPLPEVDTSLFNSSWSSSFPTANTNVAVAGEAADLFQFNDVLGASGFVAPHQQFAPRSPLDTTPSAHTAAVYTPVPEDSGIGAGATTDVDLQWMSMELASQSSTVYSGSPEPAENLAAMGANLVLHAPQPQSQHSQQSLDLNNIGLDDLMFSSTQQHVAAFHSQQQSQSQQQQSYVDLDLGLDLEQGFAVGVDFSTGEMCGSASNATGAAAGTETTGADAYESFQAGLDSIFGSSLPHHHSQAYVTSGAAAVY</sequence>
<reference evidence="6 7" key="1">
    <citation type="submission" date="2014-02" db="EMBL/GenBank/DDBJ databases">
        <title>Transposable element dynamics among asymbiotic and ectomycorrhizal Amanita fungi.</title>
        <authorList>
            <consortium name="DOE Joint Genome Institute"/>
            <person name="Hess J."/>
            <person name="Skrede I."/>
            <person name="Wolfe B."/>
            <person name="LaButti K."/>
            <person name="Ohm R.A."/>
            <person name="Grigoriev I.V."/>
            <person name="Pringle A."/>
        </authorList>
    </citation>
    <scope>NUCLEOTIDE SEQUENCE [LARGE SCALE GENOMIC DNA]</scope>
    <source>
        <strain evidence="6 7">SKay4041</strain>
    </source>
</reference>
<evidence type="ECO:0000313" key="6">
    <source>
        <dbReference type="EMBL" id="PFH48244.1"/>
    </source>
</evidence>
<evidence type="ECO:0000256" key="1">
    <source>
        <dbReference type="ARBA" id="ARBA00023125"/>
    </source>
</evidence>
<feature type="compositionally biased region" description="Polar residues" evidence="4">
    <location>
        <begin position="49"/>
        <end position="58"/>
    </location>
</feature>
<feature type="compositionally biased region" description="Basic and acidic residues" evidence="4">
    <location>
        <begin position="182"/>
        <end position="196"/>
    </location>
</feature>
<gene>
    <name evidence="6" type="ORF">AMATHDRAFT_65996</name>
</gene>
<feature type="compositionally biased region" description="Basic residues" evidence="4">
    <location>
        <begin position="87"/>
        <end position="98"/>
    </location>
</feature>
<protein>
    <recommendedName>
        <fullName evidence="5">HMG box domain-containing protein</fullName>
    </recommendedName>
</protein>
<feature type="region of interest" description="Disordered" evidence="4">
    <location>
        <begin position="49"/>
        <end position="104"/>
    </location>
</feature>
<feature type="domain" description="HMG box" evidence="5">
    <location>
        <begin position="102"/>
        <end position="171"/>
    </location>
</feature>
<dbReference type="EMBL" id="KZ302071">
    <property type="protein sequence ID" value="PFH48244.1"/>
    <property type="molecule type" value="Genomic_DNA"/>
</dbReference>